<proteinExistence type="predicted"/>
<dbReference type="EMBL" id="JBJIAB010000009">
    <property type="protein sequence ID" value="MFL0165268.1"/>
    <property type="molecule type" value="Genomic_DNA"/>
</dbReference>
<dbReference type="CDD" id="cd00093">
    <property type="entry name" value="HTH_XRE"/>
    <property type="match status" value="1"/>
</dbReference>
<accession>A0ABW8S325</accession>
<protein>
    <submittedName>
        <fullName evidence="2">Helix-turn-helix transcriptional regulator</fullName>
    </submittedName>
</protein>
<dbReference type="SUPFAM" id="SSF47413">
    <property type="entry name" value="lambda repressor-like DNA-binding domains"/>
    <property type="match status" value="1"/>
</dbReference>
<organism evidence="2 3">
    <name type="scientific">Candidatus Clostridium helianthi</name>
    <dbReference type="NCBI Taxonomy" id="3381660"/>
    <lineage>
        <taxon>Bacteria</taxon>
        <taxon>Bacillati</taxon>
        <taxon>Bacillota</taxon>
        <taxon>Clostridia</taxon>
        <taxon>Eubacteriales</taxon>
        <taxon>Clostridiaceae</taxon>
        <taxon>Clostridium</taxon>
    </lineage>
</organism>
<feature type="domain" description="HTH cro/C1-type" evidence="1">
    <location>
        <begin position="20"/>
        <end position="62"/>
    </location>
</feature>
<dbReference type="PROSITE" id="PS50943">
    <property type="entry name" value="HTH_CROC1"/>
    <property type="match status" value="1"/>
</dbReference>
<dbReference type="RefSeq" id="WP_406761003.1">
    <property type="nucleotide sequence ID" value="NZ_JBJIAB010000009.1"/>
</dbReference>
<name>A0ABW8S325_9CLOT</name>
<gene>
    <name evidence="2" type="ORF">ACJDTP_09340</name>
</gene>
<sequence>MGVKNKLKEIRMREYAEDPKDFAERLKVNIKTYYVWESGSALPSSIKMLEVAKKLNKKVEDIWWLE</sequence>
<dbReference type="Gene3D" id="1.10.260.40">
    <property type="entry name" value="lambda repressor-like DNA-binding domains"/>
    <property type="match status" value="1"/>
</dbReference>
<reference evidence="2 3" key="1">
    <citation type="submission" date="2024-11" db="EMBL/GenBank/DDBJ databases">
        <authorList>
            <person name="Heng Y.C."/>
            <person name="Lim A.C.H."/>
            <person name="Lee J.K.Y."/>
            <person name="Kittelmann S."/>
        </authorList>
    </citation>
    <scope>NUCLEOTIDE SEQUENCE [LARGE SCALE GENOMIC DNA]</scope>
    <source>
        <strain evidence="2 3">WILCCON 0112</strain>
    </source>
</reference>
<evidence type="ECO:0000313" key="2">
    <source>
        <dbReference type="EMBL" id="MFL0165268.1"/>
    </source>
</evidence>
<dbReference type="InterPro" id="IPR010982">
    <property type="entry name" value="Lambda_DNA-bd_dom_sf"/>
</dbReference>
<keyword evidence="3" id="KW-1185">Reference proteome</keyword>
<dbReference type="Proteomes" id="UP001623600">
    <property type="component" value="Unassembled WGS sequence"/>
</dbReference>
<dbReference type="InterPro" id="IPR001387">
    <property type="entry name" value="Cro/C1-type_HTH"/>
</dbReference>
<evidence type="ECO:0000313" key="3">
    <source>
        <dbReference type="Proteomes" id="UP001623600"/>
    </source>
</evidence>
<evidence type="ECO:0000259" key="1">
    <source>
        <dbReference type="PROSITE" id="PS50943"/>
    </source>
</evidence>
<comment type="caution">
    <text evidence="2">The sequence shown here is derived from an EMBL/GenBank/DDBJ whole genome shotgun (WGS) entry which is preliminary data.</text>
</comment>